<gene>
    <name evidence="2" type="ORF">EOS_38220</name>
</gene>
<dbReference type="AlphaFoldDB" id="A0A0J1CKP1"/>
<dbReference type="Gene3D" id="2.130.10.10">
    <property type="entry name" value="YVTN repeat-like/Quinoprotein amine dehydrogenase"/>
    <property type="match status" value="2"/>
</dbReference>
<sequence length="331" mass="35840">MKTFKPARSIRLMVVSVLALAGIASANAQSHYSLIKIIDLPGQGGHGDWVTYDEQTNTVWIGQAPAHNVIVIDAEKLAVKATISGVQEANGIDIGDTYAFVSDAKSNTLVVIDKRTFEKVATINSGGEAPDGVSVDGQTGKVFVANDDTDNEVLFDGKPPFAQVSTVTLKPHPARHGPDVGLYVAQFDRLYQPVDNMIDVINPNTNQIEAVWDLGVKTDAKPMVYDDKTKHLLIGTRDQKMLTVDPATGELVNTMPFKGGDVDQTAIDVIARRAFMGDKSGNVEVVDLDSNSIIDHIASEKNAHTLTVDPKTHRVFIYFNVSNKVAVFQPT</sequence>
<organism evidence="2 3">
    <name type="scientific">Caballeronia mineralivorans PML1(12)</name>
    <dbReference type="NCBI Taxonomy" id="908627"/>
    <lineage>
        <taxon>Bacteria</taxon>
        <taxon>Pseudomonadati</taxon>
        <taxon>Pseudomonadota</taxon>
        <taxon>Betaproteobacteria</taxon>
        <taxon>Burkholderiales</taxon>
        <taxon>Burkholderiaceae</taxon>
        <taxon>Caballeronia</taxon>
    </lineage>
</organism>
<protein>
    <submittedName>
        <fullName evidence="2">Uncharacterized protein</fullName>
    </submittedName>
</protein>
<dbReference type="InterPro" id="IPR015943">
    <property type="entry name" value="WD40/YVTN_repeat-like_dom_sf"/>
</dbReference>
<dbReference type="PANTHER" id="PTHR47197:SF3">
    <property type="entry name" value="DIHYDRO-HEME D1 DEHYDROGENASE"/>
    <property type="match status" value="1"/>
</dbReference>
<keyword evidence="3" id="KW-1185">Reference proteome</keyword>
<dbReference type="OrthoDB" id="9071987at2"/>
<dbReference type="InterPro" id="IPR051200">
    <property type="entry name" value="Host-pathogen_enzymatic-act"/>
</dbReference>
<evidence type="ECO:0000313" key="2">
    <source>
        <dbReference type="EMBL" id="KLU21099.1"/>
    </source>
</evidence>
<evidence type="ECO:0000313" key="3">
    <source>
        <dbReference type="Proteomes" id="UP000035963"/>
    </source>
</evidence>
<reference evidence="2 3" key="1">
    <citation type="journal article" date="2015" name="Genome Announc.">
        <title>Draft Genome Sequence of Burkholderia sp. Strain PML1(12), an Ectomycorrhizosphere-Inhabiting Bacterium with Effective Mineral-Weathering Ability.</title>
        <authorList>
            <person name="Uroz S."/>
            <person name="Oger P."/>
        </authorList>
    </citation>
    <scope>NUCLEOTIDE SEQUENCE [LARGE SCALE GENOMIC DNA]</scope>
    <source>
        <strain evidence="3">PML1(12)</strain>
    </source>
</reference>
<evidence type="ECO:0000256" key="1">
    <source>
        <dbReference type="SAM" id="SignalP"/>
    </source>
</evidence>
<proteinExistence type="predicted"/>
<dbReference type="PANTHER" id="PTHR47197">
    <property type="entry name" value="PROTEIN NIRF"/>
    <property type="match status" value="1"/>
</dbReference>
<feature type="chain" id="PRO_5005249658" evidence="1">
    <location>
        <begin position="29"/>
        <end position="331"/>
    </location>
</feature>
<name>A0A0J1CKP1_9BURK</name>
<dbReference type="Proteomes" id="UP000035963">
    <property type="component" value="Unassembled WGS sequence"/>
</dbReference>
<comment type="caution">
    <text evidence="2">The sequence shown here is derived from an EMBL/GenBank/DDBJ whole genome shotgun (WGS) entry which is preliminary data.</text>
</comment>
<dbReference type="EMBL" id="AEJF01000230">
    <property type="protein sequence ID" value="KLU21099.1"/>
    <property type="molecule type" value="Genomic_DNA"/>
</dbReference>
<accession>A0A0J1CKP1</accession>
<keyword evidence="1" id="KW-0732">Signal</keyword>
<dbReference type="PATRIC" id="fig|908627.4.peg.8562"/>
<feature type="signal peptide" evidence="1">
    <location>
        <begin position="1"/>
        <end position="28"/>
    </location>
</feature>
<dbReference type="SUPFAM" id="SSF51004">
    <property type="entry name" value="C-terminal (heme d1) domain of cytochrome cd1-nitrite reductase"/>
    <property type="match status" value="1"/>
</dbReference>
<dbReference type="InterPro" id="IPR011048">
    <property type="entry name" value="Haem_d1_sf"/>
</dbReference>
<dbReference type="RefSeq" id="WP_047897410.1">
    <property type="nucleotide sequence ID" value="NZ_AEJF01000230.1"/>
</dbReference>